<sequence length="43" mass="4678">MFAVSCLLIVAIACGLASLIADIAVIWLFTHYMKDQYKGDGSK</sequence>
<protein>
    <submittedName>
        <fullName evidence="2">Uncharacterized protein</fullName>
    </submittedName>
</protein>
<dbReference type="AlphaFoldDB" id="A0A828RKT0"/>
<feature type="transmembrane region" description="Helical" evidence="1">
    <location>
        <begin position="6"/>
        <end position="29"/>
    </location>
</feature>
<proteinExistence type="predicted"/>
<keyword evidence="1" id="KW-1133">Transmembrane helix</keyword>
<accession>A0A828RKT0</accession>
<dbReference type="Proteomes" id="UP000004335">
    <property type="component" value="Unassembled WGS sequence"/>
</dbReference>
<organism evidence="2 3">
    <name type="scientific">Limosilactobacillus reuteri MM4-1A</name>
    <dbReference type="NCBI Taxonomy" id="548485"/>
    <lineage>
        <taxon>Bacteria</taxon>
        <taxon>Bacillati</taxon>
        <taxon>Bacillota</taxon>
        <taxon>Bacilli</taxon>
        <taxon>Lactobacillales</taxon>
        <taxon>Lactobacillaceae</taxon>
        <taxon>Limosilactobacillus</taxon>
    </lineage>
</organism>
<name>A0A828RKT0_LIMRT</name>
<evidence type="ECO:0000256" key="1">
    <source>
        <dbReference type="SAM" id="Phobius"/>
    </source>
</evidence>
<dbReference type="RefSeq" id="WP_003667529.1">
    <property type="nucleotide sequence ID" value="NZ_ACGX02000005.1"/>
</dbReference>
<evidence type="ECO:0000313" key="2">
    <source>
        <dbReference type="EMBL" id="EGC15633.1"/>
    </source>
</evidence>
<comment type="caution">
    <text evidence="2">The sequence shown here is derived from an EMBL/GenBank/DDBJ whole genome shotgun (WGS) entry which is preliminary data.</text>
</comment>
<reference evidence="2 3" key="1">
    <citation type="submission" date="2011-01" db="EMBL/GenBank/DDBJ databases">
        <authorList>
            <person name="Muzny D."/>
            <person name="Qin X."/>
            <person name="Buhay C."/>
            <person name="Dugan-Rocha S."/>
            <person name="Ding Y."/>
            <person name="Chen G."/>
            <person name="Hawes A."/>
            <person name="Holder M."/>
            <person name="Jhangiani S."/>
            <person name="Johnson A."/>
            <person name="Khan Z."/>
            <person name="Li Z."/>
            <person name="Liu W."/>
            <person name="Liu X."/>
            <person name="Perez L."/>
            <person name="Shen H."/>
            <person name="Wang Q."/>
            <person name="Watt J."/>
            <person name="Xi L."/>
            <person name="Xin Y."/>
            <person name="Zhou J."/>
            <person name="Deng J."/>
            <person name="Jiang H."/>
            <person name="Liu Y."/>
            <person name="Qu J."/>
            <person name="Song X.-Z."/>
            <person name="Zhang L."/>
            <person name="Villasana D."/>
            <person name="Johnson A."/>
            <person name="Liu J."/>
            <person name="Liyanage D."/>
            <person name="Lorensuhewa L."/>
            <person name="Robinson T."/>
            <person name="Song A."/>
            <person name="Song B.-B."/>
            <person name="Dinh H."/>
            <person name="Thornton R."/>
            <person name="Coyle M."/>
            <person name="Francisco L."/>
            <person name="Jackson L."/>
            <person name="Javaid M."/>
            <person name="Korchina V."/>
            <person name="Kovar C."/>
            <person name="Mata R."/>
            <person name="Mathew T."/>
            <person name="Ngo R."/>
            <person name="Nguyen L."/>
            <person name="Nguyen N."/>
            <person name="Okwuonu G."/>
            <person name="Ongeri F."/>
            <person name="Pham C."/>
            <person name="Simmons D."/>
            <person name="Wilczek-Boney K."/>
            <person name="Hale W."/>
            <person name="Jakkamsetti A."/>
            <person name="Pham P."/>
            <person name="Ruth R."/>
            <person name="San Lucas F."/>
            <person name="Warren J."/>
            <person name="Zhang J."/>
            <person name="Zhao Z."/>
            <person name="Zhou C."/>
            <person name="Zhu D."/>
            <person name="Lee S."/>
            <person name="Bess C."/>
            <person name="Blankenburg K."/>
            <person name="Forbes L."/>
            <person name="Fu Q."/>
            <person name="Gubbala S."/>
            <person name="Hirani K."/>
            <person name="Jayaseelan J.C."/>
            <person name="Lara F."/>
            <person name="Munidasa M."/>
            <person name="Palculict T."/>
            <person name="Patil S."/>
            <person name="Pu L.-L."/>
            <person name="Saada N."/>
            <person name="Tang L."/>
            <person name="Weissenberger G."/>
            <person name="Zhu Y."/>
            <person name="Hemphill L."/>
            <person name="Shang Y."/>
            <person name="Youmans B."/>
            <person name="Ayvaz T."/>
            <person name="Ross M."/>
            <person name="Santibanez J."/>
            <person name="Aqrawi P."/>
            <person name="Gross S."/>
            <person name="Joshi V."/>
            <person name="Fowler G."/>
            <person name="Nazareth L."/>
            <person name="Reid J."/>
            <person name="Worley K."/>
            <person name="Petrosino J."/>
            <person name="Highlander S."/>
            <person name="Gibbs R."/>
        </authorList>
    </citation>
    <scope>NUCLEOTIDE SEQUENCE [LARGE SCALE GENOMIC DNA]</scope>
    <source>
        <strain evidence="2 3">MM4-1A</strain>
    </source>
</reference>
<gene>
    <name evidence="2" type="ORF">HMPREF0536_10478</name>
</gene>
<keyword evidence="1" id="KW-0472">Membrane</keyword>
<keyword evidence="1" id="KW-0812">Transmembrane</keyword>
<dbReference type="EMBL" id="ACGX02000005">
    <property type="protein sequence ID" value="EGC15633.1"/>
    <property type="molecule type" value="Genomic_DNA"/>
</dbReference>
<evidence type="ECO:0000313" key="3">
    <source>
        <dbReference type="Proteomes" id="UP000004335"/>
    </source>
</evidence>